<feature type="region of interest" description="Disordered" evidence="2">
    <location>
        <begin position="110"/>
        <end position="173"/>
    </location>
</feature>
<proteinExistence type="predicted"/>
<sequence length="278" mass="29948">MFGGADDKPDGNVIIDVDSPKADNQQHAAVSSSKPADAPSFTPANAPPVTAAALSTSSGYTTARNHFRRLRACQGCAKSKMGCDGQAPCTRCQQRRIPCIQQLPKAVRRRQHVEEAEAAPTADTQSSQPQPQAQPHAPSQPQHQSQQLWTHQPTSDPTKTVLTVASSSEQNTSLTTRDVELLLKAYRCMRQEISVDYAKLAKLAQLKDSDSAKASWHNLKKKIDGVGKRAVVVKAVTARRSIAQRPQQDPEVSQPSTPSMAPSLAQQEVPEADMGGAN</sequence>
<dbReference type="GO" id="GO:0000981">
    <property type="term" value="F:DNA-binding transcription factor activity, RNA polymerase II-specific"/>
    <property type="evidence" value="ECO:0007669"/>
    <property type="project" value="InterPro"/>
</dbReference>
<accession>N1PPV4</accession>
<feature type="compositionally biased region" description="Polar residues" evidence="2">
    <location>
        <begin position="244"/>
        <end position="266"/>
    </location>
</feature>
<gene>
    <name evidence="4" type="ORF">DOTSEDRAFT_24456</name>
</gene>
<dbReference type="SMART" id="SM00066">
    <property type="entry name" value="GAL4"/>
    <property type="match status" value="1"/>
</dbReference>
<feature type="compositionally biased region" description="Polar residues" evidence="2">
    <location>
        <begin position="22"/>
        <end position="34"/>
    </location>
</feature>
<feature type="region of interest" description="Disordered" evidence="2">
    <location>
        <begin position="1"/>
        <end position="49"/>
    </location>
</feature>
<keyword evidence="1" id="KW-0539">Nucleus</keyword>
<evidence type="ECO:0000313" key="4">
    <source>
        <dbReference type="EMBL" id="EME44410.1"/>
    </source>
</evidence>
<reference evidence="5" key="1">
    <citation type="journal article" date="2012" name="PLoS Genet.">
        <title>The genomes of the fungal plant pathogens Cladosporium fulvum and Dothistroma septosporum reveal adaptation to different hosts and lifestyles but also signatures of common ancestry.</title>
        <authorList>
            <person name="de Wit P.J.G.M."/>
            <person name="van der Burgt A."/>
            <person name="Oekmen B."/>
            <person name="Stergiopoulos I."/>
            <person name="Abd-Elsalam K.A."/>
            <person name="Aerts A.L."/>
            <person name="Bahkali A.H."/>
            <person name="Beenen H.G."/>
            <person name="Chettri P."/>
            <person name="Cox M.P."/>
            <person name="Datema E."/>
            <person name="de Vries R.P."/>
            <person name="Dhillon B."/>
            <person name="Ganley A.R."/>
            <person name="Griffiths S.A."/>
            <person name="Guo Y."/>
            <person name="Hamelin R.C."/>
            <person name="Henrissat B."/>
            <person name="Kabir M.S."/>
            <person name="Jashni M.K."/>
            <person name="Kema G."/>
            <person name="Klaubauf S."/>
            <person name="Lapidus A."/>
            <person name="Levasseur A."/>
            <person name="Lindquist E."/>
            <person name="Mehrabi R."/>
            <person name="Ohm R.A."/>
            <person name="Owen T.J."/>
            <person name="Salamov A."/>
            <person name="Schwelm A."/>
            <person name="Schijlen E."/>
            <person name="Sun H."/>
            <person name="van den Burg H.A."/>
            <person name="van Ham R.C.H.J."/>
            <person name="Zhang S."/>
            <person name="Goodwin S.B."/>
            <person name="Grigoriev I.V."/>
            <person name="Collemare J."/>
            <person name="Bradshaw R.E."/>
        </authorList>
    </citation>
    <scope>NUCLEOTIDE SEQUENCE [LARGE SCALE GENOMIC DNA]</scope>
    <source>
        <strain evidence="5">NZE10 / CBS 128990</strain>
    </source>
</reference>
<dbReference type="OrthoDB" id="5403747at2759"/>
<dbReference type="HOGENOM" id="CLU_1001237_0_0_1"/>
<evidence type="ECO:0000259" key="3">
    <source>
        <dbReference type="PROSITE" id="PS50048"/>
    </source>
</evidence>
<dbReference type="InterPro" id="IPR036864">
    <property type="entry name" value="Zn2-C6_fun-type_DNA-bd_sf"/>
</dbReference>
<name>N1PPV4_DOTSN</name>
<feature type="compositionally biased region" description="Low complexity" evidence="2">
    <location>
        <begin position="125"/>
        <end position="147"/>
    </location>
</feature>
<dbReference type="AlphaFoldDB" id="N1PPV4"/>
<evidence type="ECO:0000256" key="2">
    <source>
        <dbReference type="SAM" id="MobiDB-lite"/>
    </source>
</evidence>
<evidence type="ECO:0000256" key="1">
    <source>
        <dbReference type="ARBA" id="ARBA00023242"/>
    </source>
</evidence>
<dbReference type="GO" id="GO:0008270">
    <property type="term" value="F:zinc ion binding"/>
    <property type="evidence" value="ECO:0007669"/>
    <property type="project" value="InterPro"/>
</dbReference>
<feature type="compositionally biased region" description="Basic and acidic residues" evidence="2">
    <location>
        <begin position="1"/>
        <end position="10"/>
    </location>
</feature>
<feature type="domain" description="Zn(2)-C6 fungal-type" evidence="3">
    <location>
        <begin position="72"/>
        <end position="101"/>
    </location>
</feature>
<dbReference type="STRING" id="675120.N1PPV4"/>
<evidence type="ECO:0000313" key="5">
    <source>
        <dbReference type="Proteomes" id="UP000016933"/>
    </source>
</evidence>
<dbReference type="PROSITE" id="PS00463">
    <property type="entry name" value="ZN2_CY6_FUNGAL_1"/>
    <property type="match status" value="1"/>
</dbReference>
<dbReference type="CDD" id="cd00067">
    <property type="entry name" value="GAL4"/>
    <property type="match status" value="1"/>
</dbReference>
<protein>
    <recommendedName>
        <fullName evidence="3">Zn(2)-C6 fungal-type domain-containing protein</fullName>
    </recommendedName>
</protein>
<feature type="region of interest" description="Disordered" evidence="2">
    <location>
        <begin position="241"/>
        <end position="278"/>
    </location>
</feature>
<dbReference type="SUPFAM" id="SSF57701">
    <property type="entry name" value="Zn2/Cys6 DNA-binding domain"/>
    <property type="match status" value="1"/>
</dbReference>
<dbReference type="OMA" id="RRIPCIQ"/>
<dbReference type="InterPro" id="IPR001138">
    <property type="entry name" value="Zn2Cys6_DnaBD"/>
</dbReference>
<organism evidence="4 5">
    <name type="scientific">Dothistroma septosporum (strain NZE10 / CBS 128990)</name>
    <name type="common">Red band needle blight fungus</name>
    <name type="synonym">Mycosphaerella pini</name>
    <dbReference type="NCBI Taxonomy" id="675120"/>
    <lineage>
        <taxon>Eukaryota</taxon>
        <taxon>Fungi</taxon>
        <taxon>Dikarya</taxon>
        <taxon>Ascomycota</taxon>
        <taxon>Pezizomycotina</taxon>
        <taxon>Dothideomycetes</taxon>
        <taxon>Dothideomycetidae</taxon>
        <taxon>Mycosphaerellales</taxon>
        <taxon>Mycosphaerellaceae</taxon>
        <taxon>Dothistroma</taxon>
    </lineage>
</organism>
<dbReference type="EMBL" id="KB446539">
    <property type="protein sequence ID" value="EME44410.1"/>
    <property type="molecule type" value="Genomic_DNA"/>
</dbReference>
<dbReference type="Gene3D" id="4.10.240.10">
    <property type="entry name" value="Zn(2)-C6 fungal-type DNA-binding domain"/>
    <property type="match status" value="1"/>
</dbReference>
<dbReference type="Proteomes" id="UP000016933">
    <property type="component" value="Unassembled WGS sequence"/>
</dbReference>
<reference evidence="4 5" key="2">
    <citation type="journal article" date="2012" name="PLoS Pathog.">
        <title>Diverse lifestyles and strategies of plant pathogenesis encoded in the genomes of eighteen Dothideomycetes fungi.</title>
        <authorList>
            <person name="Ohm R.A."/>
            <person name="Feau N."/>
            <person name="Henrissat B."/>
            <person name="Schoch C.L."/>
            <person name="Horwitz B.A."/>
            <person name="Barry K.W."/>
            <person name="Condon B.J."/>
            <person name="Copeland A.C."/>
            <person name="Dhillon B."/>
            <person name="Glaser F."/>
            <person name="Hesse C.N."/>
            <person name="Kosti I."/>
            <person name="LaButti K."/>
            <person name="Lindquist E.A."/>
            <person name="Lucas S."/>
            <person name="Salamov A.A."/>
            <person name="Bradshaw R.E."/>
            <person name="Ciuffetti L."/>
            <person name="Hamelin R.C."/>
            <person name="Kema G.H.J."/>
            <person name="Lawrence C."/>
            <person name="Scott J.A."/>
            <person name="Spatafora J.W."/>
            <person name="Turgeon B.G."/>
            <person name="de Wit P.J.G.M."/>
            <person name="Zhong S."/>
            <person name="Goodwin S.B."/>
            <person name="Grigoriev I.V."/>
        </authorList>
    </citation>
    <scope>NUCLEOTIDE SEQUENCE [LARGE SCALE GENOMIC DNA]</scope>
    <source>
        <strain evidence="5">NZE10 / CBS 128990</strain>
    </source>
</reference>
<dbReference type="Pfam" id="PF00172">
    <property type="entry name" value="Zn_clus"/>
    <property type="match status" value="1"/>
</dbReference>
<dbReference type="PROSITE" id="PS50048">
    <property type="entry name" value="ZN2_CY6_FUNGAL_2"/>
    <property type="match status" value="1"/>
</dbReference>
<feature type="compositionally biased region" description="Polar residues" evidence="2">
    <location>
        <begin position="148"/>
        <end position="173"/>
    </location>
</feature>
<keyword evidence="5" id="KW-1185">Reference proteome</keyword>